<dbReference type="InterPro" id="IPR000639">
    <property type="entry name" value="Epox_hydrolase-like"/>
</dbReference>
<dbReference type="PANTHER" id="PTHR43798:SF33">
    <property type="entry name" value="HYDROLASE, PUTATIVE (AFU_ORTHOLOGUE AFUA_2G14860)-RELATED"/>
    <property type="match status" value="1"/>
</dbReference>
<reference evidence="2" key="1">
    <citation type="submission" date="2018-05" db="EMBL/GenBank/DDBJ databases">
        <authorList>
            <person name="Lanie J.A."/>
            <person name="Ng W.-L."/>
            <person name="Kazmierczak K.M."/>
            <person name="Andrzejewski T.M."/>
            <person name="Davidsen T.M."/>
            <person name="Wayne K.J."/>
            <person name="Tettelin H."/>
            <person name="Glass J.I."/>
            <person name="Rusch D."/>
            <person name="Podicherti R."/>
            <person name="Tsui H.-C.T."/>
            <person name="Winkler M.E."/>
        </authorList>
    </citation>
    <scope>NUCLEOTIDE SEQUENCE</scope>
</reference>
<accession>A0A381Q939</accession>
<dbReference type="GO" id="GO:0047372">
    <property type="term" value="F:monoacylglycerol lipase activity"/>
    <property type="evidence" value="ECO:0007669"/>
    <property type="project" value="TreeGrafter"/>
</dbReference>
<dbReference type="GO" id="GO:0016020">
    <property type="term" value="C:membrane"/>
    <property type="evidence" value="ECO:0007669"/>
    <property type="project" value="TreeGrafter"/>
</dbReference>
<organism evidence="2">
    <name type="scientific">marine metagenome</name>
    <dbReference type="NCBI Taxonomy" id="408172"/>
    <lineage>
        <taxon>unclassified sequences</taxon>
        <taxon>metagenomes</taxon>
        <taxon>ecological metagenomes</taxon>
    </lineage>
</organism>
<dbReference type="InterPro" id="IPR000073">
    <property type="entry name" value="AB_hydrolase_1"/>
</dbReference>
<protein>
    <recommendedName>
        <fullName evidence="1">AB hydrolase-1 domain-containing protein</fullName>
    </recommendedName>
</protein>
<evidence type="ECO:0000313" key="2">
    <source>
        <dbReference type="EMBL" id="SUZ75852.1"/>
    </source>
</evidence>
<evidence type="ECO:0000259" key="1">
    <source>
        <dbReference type="Pfam" id="PF00561"/>
    </source>
</evidence>
<name>A0A381Q939_9ZZZZ</name>
<dbReference type="InterPro" id="IPR050266">
    <property type="entry name" value="AB_hydrolase_sf"/>
</dbReference>
<proteinExistence type="predicted"/>
<dbReference type="PANTHER" id="PTHR43798">
    <property type="entry name" value="MONOACYLGLYCEROL LIPASE"/>
    <property type="match status" value="1"/>
</dbReference>
<gene>
    <name evidence="2" type="ORF">METZ01_LOCUS28706</name>
</gene>
<dbReference type="InterPro" id="IPR029058">
    <property type="entry name" value="AB_hydrolase_fold"/>
</dbReference>
<dbReference type="PRINTS" id="PR00111">
    <property type="entry name" value="ABHYDROLASE"/>
</dbReference>
<dbReference type="Gene3D" id="3.40.50.1820">
    <property type="entry name" value="alpha/beta hydrolase"/>
    <property type="match status" value="1"/>
</dbReference>
<dbReference type="PRINTS" id="PR00412">
    <property type="entry name" value="EPOXHYDRLASE"/>
</dbReference>
<dbReference type="Pfam" id="PF00561">
    <property type="entry name" value="Abhydrolase_1"/>
    <property type="match status" value="1"/>
</dbReference>
<feature type="domain" description="AB hydrolase-1" evidence="1">
    <location>
        <begin position="85"/>
        <end position="317"/>
    </location>
</feature>
<dbReference type="EMBL" id="UINC01001260">
    <property type="protein sequence ID" value="SUZ75852.1"/>
    <property type="molecule type" value="Genomic_DNA"/>
</dbReference>
<sequence length="332" mass="36707">MTNARRCPRLVTVLSLSVALGLAPAALEAQSPPAQPPADWGPISINLEEISYPHPVEFLNLKLFGQDVRIAYMDVSPIGPPNGRAVVLLHGGSYYGWYWKEQIEALRSEGYRVVVKDRLGWGKSSKPILPYSMSLHASNTAQLMEHLGISQAAIVGHSIGGQMATRFAFLYPEMTTHLVTVNQIGLTDGRAGRGYRPFTGQINAEPDPQSVYESAVRTDMRRYVNWKPEFIDHLRIRYGQSLSGDWPRLAYVRSLGGNLRGMDTVVDDWPHIQTKTLILGGEVDGPNFPENARHAVDVLPNAEIFLIPGVGHNPHEEVPEIVSAELIRFLGS</sequence>
<dbReference type="SUPFAM" id="SSF53474">
    <property type="entry name" value="alpha/beta-Hydrolases"/>
    <property type="match status" value="1"/>
</dbReference>
<dbReference type="AlphaFoldDB" id="A0A381Q939"/>
<dbReference type="GO" id="GO:0046464">
    <property type="term" value="P:acylglycerol catabolic process"/>
    <property type="evidence" value="ECO:0007669"/>
    <property type="project" value="TreeGrafter"/>
</dbReference>